<dbReference type="RefSeq" id="WP_045691910.1">
    <property type="nucleotide sequence ID" value="NZ_JZKH01000001.1"/>
</dbReference>
<name>A0A0F2TNA2_STRR3</name>
<keyword evidence="2" id="KW-0812">Transmembrane</keyword>
<dbReference type="OrthoDB" id="4234733at2"/>
<accession>A0A0F2TNA2</accession>
<comment type="caution">
    <text evidence="3">The sequence shown here is derived from an EMBL/GenBank/DDBJ whole genome shotgun (WGS) entry which is preliminary data.</text>
</comment>
<evidence type="ECO:0000256" key="1">
    <source>
        <dbReference type="SAM" id="MobiDB-lite"/>
    </source>
</evidence>
<sequence length="241" mass="25035">MADDTHPAPGPPEGPPPSPARHRRALPWLAGALALAVLGGGALWLWKPWQSQELPQSACWSALSRDDLKPLAGKSGRTTQQGAARLQTPTGPQDPANRGTTCVLDWFPDGGDGSRALLSVQVGPALHGIEADRTAESAQGRPVAILDVGGGAAALATTEPSRRVQFYVRCDVRVPPAGPNAQYIRIDVGGSTIDGASPAKARQAYADIALKVARVAAEEYECGDKAQLPATAPAVPDLATH</sequence>
<gene>
    <name evidence="3" type="ORF">VM95_00590</name>
</gene>
<reference evidence="3 4" key="1">
    <citation type="submission" date="2015-02" db="EMBL/GenBank/DDBJ databases">
        <authorList>
            <person name="Ju K.-S."/>
            <person name="Doroghazi J.R."/>
            <person name="Metcalf W."/>
        </authorList>
    </citation>
    <scope>NUCLEOTIDE SEQUENCE [LARGE SCALE GENOMIC DNA]</scope>
    <source>
        <strain evidence="3 4">ATCC 31215</strain>
    </source>
</reference>
<keyword evidence="2" id="KW-0472">Membrane</keyword>
<feature type="region of interest" description="Disordered" evidence="1">
    <location>
        <begin position="70"/>
        <end position="98"/>
    </location>
</feature>
<dbReference type="PATRIC" id="fig|359131.3.peg.125"/>
<feature type="compositionally biased region" description="Polar residues" evidence="1">
    <location>
        <begin position="76"/>
        <end position="91"/>
    </location>
</feature>
<dbReference type="EMBL" id="JZKH01000001">
    <property type="protein sequence ID" value="KJS63780.1"/>
    <property type="molecule type" value="Genomic_DNA"/>
</dbReference>
<feature type="transmembrane region" description="Helical" evidence="2">
    <location>
        <begin position="25"/>
        <end position="46"/>
    </location>
</feature>
<evidence type="ECO:0000256" key="2">
    <source>
        <dbReference type="SAM" id="Phobius"/>
    </source>
</evidence>
<proteinExistence type="predicted"/>
<protein>
    <submittedName>
        <fullName evidence="3">Uncharacterized protein</fullName>
    </submittedName>
</protein>
<dbReference type="Proteomes" id="UP000033699">
    <property type="component" value="Unassembled WGS sequence"/>
</dbReference>
<evidence type="ECO:0000313" key="3">
    <source>
        <dbReference type="EMBL" id="KJS63780.1"/>
    </source>
</evidence>
<organism evidence="3 4">
    <name type="scientific">Streptomyces rubellomurinus (strain ATCC 31215)</name>
    <dbReference type="NCBI Taxonomy" id="359131"/>
    <lineage>
        <taxon>Bacteria</taxon>
        <taxon>Bacillati</taxon>
        <taxon>Actinomycetota</taxon>
        <taxon>Actinomycetes</taxon>
        <taxon>Kitasatosporales</taxon>
        <taxon>Streptomycetaceae</taxon>
        <taxon>Streptomyces</taxon>
    </lineage>
</organism>
<feature type="region of interest" description="Disordered" evidence="1">
    <location>
        <begin position="1"/>
        <end position="23"/>
    </location>
</feature>
<keyword evidence="4" id="KW-1185">Reference proteome</keyword>
<keyword evidence="2" id="KW-1133">Transmembrane helix</keyword>
<evidence type="ECO:0000313" key="4">
    <source>
        <dbReference type="Proteomes" id="UP000033699"/>
    </source>
</evidence>
<feature type="compositionally biased region" description="Pro residues" evidence="1">
    <location>
        <begin position="8"/>
        <end position="19"/>
    </location>
</feature>
<dbReference type="AlphaFoldDB" id="A0A0F2TNA2"/>